<protein>
    <recommendedName>
        <fullName evidence="13">Aconitate hydratase, mitochondrial</fullName>
        <shortName evidence="13">Aconitase</shortName>
        <ecNumber evidence="13">4.2.1.3</ecNumber>
    </recommendedName>
</protein>
<dbReference type="GO" id="GO:0005829">
    <property type="term" value="C:cytosol"/>
    <property type="evidence" value="ECO:0007669"/>
    <property type="project" value="TreeGrafter"/>
</dbReference>
<comment type="pathway">
    <text evidence="3">Carbohydrate metabolism; tricarboxylic acid cycle; isocitrate from oxaloacetate: step 2/2.</text>
</comment>
<dbReference type="GO" id="GO:0046872">
    <property type="term" value="F:metal ion binding"/>
    <property type="evidence" value="ECO:0007669"/>
    <property type="project" value="UniProtKB-UniRule"/>
</dbReference>
<reference evidence="17 18" key="1">
    <citation type="submission" date="2015-12" db="EMBL/GenBank/DDBJ databases">
        <title>The genome of Folsomia candida.</title>
        <authorList>
            <person name="Faddeeva A."/>
            <person name="Derks M.F."/>
            <person name="Anvar Y."/>
            <person name="Smit S."/>
            <person name="Van Straalen N."/>
            <person name="Roelofs D."/>
        </authorList>
    </citation>
    <scope>NUCLEOTIDE SEQUENCE [LARGE SCALE GENOMIC DNA]</scope>
    <source>
        <strain evidence="17 18">VU population</strain>
        <tissue evidence="17">Whole body</tissue>
    </source>
</reference>
<dbReference type="PRINTS" id="PR00415">
    <property type="entry name" value="ACONITASE"/>
</dbReference>
<dbReference type="GO" id="GO:0003994">
    <property type="term" value="F:aconitate hydratase activity"/>
    <property type="evidence" value="ECO:0007669"/>
    <property type="project" value="UniProtKB-EC"/>
</dbReference>
<dbReference type="PROSITE" id="PS01244">
    <property type="entry name" value="ACONITASE_2"/>
    <property type="match status" value="1"/>
</dbReference>
<evidence type="ECO:0000313" key="17">
    <source>
        <dbReference type="EMBL" id="OXA46463.1"/>
    </source>
</evidence>
<evidence type="ECO:0000256" key="7">
    <source>
        <dbReference type="ARBA" id="ARBA00022946"/>
    </source>
</evidence>
<dbReference type="Gene3D" id="3.30.499.10">
    <property type="entry name" value="Aconitase, domain 3"/>
    <property type="match status" value="2"/>
</dbReference>
<dbReference type="FunFam" id="3.40.1060.10:FF:000001">
    <property type="entry name" value="Aconitate hydratase, mitochondrial"/>
    <property type="match status" value="1"/>
</dbReference>
<keyword evidence="6 13" id="KW-0479">Metal-binding</keyword>
<dbReference type="OMA" id="KKQGMLG"/>
<comment type="similarity">
    <text evidence="4 13">Belongs to the aconitase/IPM isomerase family.</text>
</comment>
<evidence type="ECO:0000256" key="13">
    <source>
        <dbReference type="RuleBase" id="RU362107"/>
    </source>
</evidence>
<keyword evidence="10 13" id="KW-0496">Mitochondrion</keyword>
<keyword evidence="18" id="KW-1185">Reference proteome</keyword>
<dbReference type="InterPro" id="IPR006248">
    <property type="entry name" value="Aconitase_mito-like"/>
</dbReference>
<dbReference type="InterPro" id="IPR015932">
    <property type="entry name" value="Aconitase_dom2"/>
</dbReference>
<dbReference type="Pfam" id="PF00694">
    <property type="entry name" value="Aconitase_C"/>
    <property type="match status" value="1"/>
</dbReference>
<sequence length="775" mass="83552">MTIFARGSADVAKCFSRRLHASRTMSAAMSKFDPDVPLPYSKLRKNFDVVKKRLNKPMTLAEKILYSHLDDAKGQDIERGVSYLRLRPDRVAMQDATAQMAMLQFISSGLPKVAVPSTIHCDHLIEAKEGGTKDLARAISTNKEVYDFLASAGAKYGVGFWKPGSGIIHQIILENYAFPGLLMIGTDSHTPNGGGLGGLCIGVGGADAVDVMADIPWELKCPKVIGVNLTGALSGWTSPKDVILKVAGILTVKGGTGAIVEYFGPGVESISCTGMATICNMGAEIGATTSVFPYGGRMKKYLEATGRREVAAEADKNQDILIPDKGANYDRLVEINLSELEPHVNGPFTPDLAHPISRLGENAKKAGWPMDIKVSLIGSCTNSSYEDMGRVASIAKEAMKYGLKSKTEFHVTPGSEQIRATIERDGIAQTLREFGGTVLANACGPCIGQWARHDVKKGEKNTIVSSYNRNFTGRNDANPATHAFVTSPELVAALALAGTLDFDPRTQSLTTADGKKVKLSEPHADELPARGFDPGQDTYQAPPASGGNLKVVVDPKSDRLQLLDPFAKWDGKDLEDLLVLIKIKGKCTTDHISAAGPWLKYRGHLDNISNNMFIGAINIENDTANKIKNVLNGEWGGVPDVARQYKSQGKGWVAVGDDNYGEGSSREHAALEPRHLGARAIIVKSFARIHETNLKKQGLLPLTFATPSDYDKIQPGDKISLKGLAQLAPGKQVDCVIKHGNGKTTPIKLNHSLNQGQIEWFKAGSALNYMKQAKK</sequence>
<evidence type="ECO:0000256" key="4">
    <source>
        <dbReference type="ARBA" id="ARBA00007185"/>
    </source>
</evidence>
<dbReference type="FunFam" id="3.20.19.10:FF:000002">
    <property type="entry name" value="Aconitate hydratase, mitochondrial"/>
    <property type="match status" value="1"/>
</dbReference>
<dbReference type="InterPro" id="IPR050926">
    <property type="entry name" value="Aconitase/IPM_isomerase"/>
</dbReference>
<evidence type="ECO:0000313" key="18">
    <source>
        <dbReference type="Proteomes" id="UP000198287"/>
    </source>
</evidence>
<name>A0A226DML7_FOLCA</name>
<dbReference type="GO" id="GO:0006099">
    <property type="term" value="P:tricarboxylic acid cycle"/>
    <property type="evidence" value="ECO:0007669"/>
    <property type="project" value="UniProtKB-UniPathway"/>
</dbReference>
<dbReference type="Gene3D" id="3.40.1060.10">
    <property type="entry name" value="Aconitase, Domain 2"/>
    <property type="match status" value="1"/>
</dbReference>
<evidence type="ECO:0000256" key="5">
    <source>
        <dbReference type="ARBA" id="ARBA00022532"/>
    </source>
</evidence>
<accession>A0A226DML7</accession>
<dbReference type="CDD" id="cd01584">
    <property type="entry name" value="AcnA_Mitochondrial"/>
    <property type="match status" value="1"/>
</dbReference>
<dbReference type="NCBIfam" id="TIGR01340">
    <property type="entry name" value="aconitase_mito"/>
    <property type="match status" value="1"/>
</dbReference>
<evidence type="ECO:0000259" key="15">
    <source>
        <dbReference type="Pfam" id="PF00330"/>
    </source>
</evidence>
<dbReference type="SUPFAM" id="SSF53732">
    <property type="entry name" value="Aconitase iron-sulfur domain"/>
    <property type="match status" value="1"/>
</dbReference>
<dbReference type="STRING" id="158441.A0A226DML7"/>
<dbReference type="InterPro" id="IPR015931">
    <property type="entry name" value="Acnase/IPM_dHydase_lsu_aba_1/3"/>
</dbReference>
<dbReference type="SUPFAM" id="SSF52016">
    <property type="entry name" value="LeuD/IlvD-like"/>
    <property type="match status" value="1"/>
</dbReference>
<evidence type="ECO:0000256" key="1">
    <source>
        <dbReference type="ARBA" id="ARBA00003113"/>
    </source>
</evidence>
<dbReference type="OrthoDB" id="2224430at2759"/>
<comment type="subcellular location">
    <subcellularLocation>
        <location evidence="2 13">Mitochondrion</location>
    </subcellularLocation>
</comment>
<dbReference type="FunFam" id="3.30.499.10:FF:000003">
    <property type="entry name" value="Aconitate hydratase, mitochondrial"/>
    <property type="match status" value="1"/>
</dbReference>
<dbReference type="InterPro" id="IPR036008">
    <property type="entry name" value="Aconitase_4Fe-4S_dom"/>
</dbReference>
<dbReference type="NCBIfam" id="NF005558">
    <property type="entry name" value="PRK07229.1"/>
    <property type="match status" value="1"/>
</dbReference>
<dbReference type="InterPro" id="IPR015928">
    <property type="entry name" value="Aconitase/3IPM_dehydase_swvl"/>
</dbReference>
<feature type="region of interest" description="Disordered" evidence="14">
    <location>
        <begin position="524"/>
        <end position="547"/>
    </location>
</feature>
<evidence type="ECO:0000256" key="10">
    <source>
        <dbReference type="ARBA" id="ARBA00023128"/>
    </source>
</evidence>
<dbReference type="Proteomes" id="UP000198287">
    <property type="component" value="Unassembled WGS sequence"/>
</dbReference>
<evidence type="ECO:0000256" key="8">
    <source>
        <dbReference type="ARBA" id="ARBA00023004"/>
    </source>
</evidence>
<dbReference type="PANTHER" id="PTHR43160:SF3">
    <property type="entry name" value="ACONITATE HYDRATASE, MITOCHONDRIAL"/>
    <property type="match status" value="1"/>
</dbReference>
<dbReference type="Gene3D" id="3.20.19.10">
    <property type="entry name" value="Aconitase, domain 4"/>
    <property type="match status" value="1"/>
</dbReference>
<evidence type="ECO:0000256" key="2">
    <source>
        <dbReference type="ARBA" id="ARBA00004173"/>
    </source>
</evidence>
<comment type="catalytic activity">
    <reaction evidence="12 13">
        <text>citrate = D-threo-isocitrate</text>
        <dbReference type="Rhea" id="RHEA:10336"/>
        <dbReference type="ChEBI" id="CHEBI:15562"/>
        <dbReference type="ChEBI" id="CHEBI:16947"/>
        <dbReference type="EC" id="4.2.1.3"/>
    </reaction>
</comment>
<feature type="domain" description="Aconitase A/isopropylmalate dehydratase small subunit swivel" evidence="16">
    <location>
        <begin position="579"/>
        <end position="705"/>
    </location>
</feature>
<keyword evidence="8 13" id="KW-0408">Iron</keyword>
<comment type="caution">
    <text evidence="17">The sequence shown here is derived from an EMBL/GenBank/DDBJ whole genome shotgun (WGS) entry which is preliminary data.</text>
</comment>
<evidence type="ECO:0000256" key="9">
    <source>
        <dbReference type="ARBA" id="ARBA00023014"/>
    </source>
</evidence>
<dbReference type="InterPro" id="IPR018136">
    <property type="entry name" value="Aconitase_4Fe-4S_BS"/>
</dbReference>
<dbReference type="AlphaFoldDB" id="A0A226DML7"/>
<feature type="domain" description="Aconitase/3-isopropylmalate dehydratase large subunit alpha/beta/alpha" evidence="15">
    <location>
        <begin position="62"/>
        <end position="498"/>
    </location>
</feature>
<keyword evidence="11 13" id="KW-0456">Lyase</keyword>
<dbReference type="GO" id="GO:0051539">
    <property type="term" value="F:4 iron, 4 sulfur cluster binding"/>
    <property type="evidence" value="ECO:0007669"/>
    <property type="project" value="UniProtKB-UniRule"/>
</dbReference>
<keyword evidence="5" id="KW-0816">Tricarboxylic acid cycle</keyword>
<dbReference type="EC" id="4.2.1.3" evidence="13"/>
<dbReference type="FunFam" id="3.30.499.10:FF:000004">
    <property type="entry name" value="Aconitate hydratase, mitochondrial"/>
    <property type="match status" value="1"/>
</dbReference>
<keyword evidence="7 13" id="KW-0809">Transit peptide</keyword>
<dbReference type="UniPathway" id="UPA00223">
    <property type="reaction ID" value="UER00718"/>
</dbReference>
<dbReference type="PANTHER" id="PTHR43160">
    <property type="entry name" value="ACONITATE HYDRATASE B"/>
    <property type="match status" value="1"/>
</dbReference>
<evidence type="ECO:0000256" key="11">
    <source>
        <dbReference type="ARBA" id="ARBA00023239"/>
    </source>
</evidence>
<dbReference type="PROSITE" id="PS00450">
    <property type="entry name" value="ACONITASE_1"/>
    <property type="match status" value="1"/>
</dbReference>
<comment type="cofactor">
    <cofactor evidence="13">
        <name>[4Fe-4S] cluster</name>
        <dbReference type="ChEBI" id="CHEBI:49883"/>
    </cofactor>
    <text evidence="13">Binds 1 [4Fe-4S] cluster per subunit.</text>
</comment>
<gene>
    <name evidence="17" type="ORF">Fcan01_18751</name>
</gene>
<evidence type="ECO:0000259" key="16">
    <source>
        <dbReference type="Pfam" id="PF00694"/>
    </source>
</evidence>
<dbReference type="EMBL" id="LNIX01000015">
    <property type="protein sequence ID" value="OXA46463.1"/>
    <property type="molecule type" value="Genomic_DNA"/>
</dbReference>
<dbReference type="InterPro" id="IPR000573">
    <property type="entry name" value="AconitaseA/IPMdHydase_ssu_swvl"/>
</dbReference>
<dbReference type="Pfam" id="PF00330">
    <property type="entry name" value="Aconitase"/>
    <property type="match status" value="1"/>
</dbReference>
<dbReference type="InterPro" id="IPR001030">
    <property type="entry name" value="Acoase/IPM_deHydtase_lsu_aba"/>
</dbReference>
<proteinExistence type="inferred from homology"/>
<evidence type="ECO:0000256" key="14">
    <source>
        <dbReference type="SAM" id="MobiDB-lite"/>
    </source>
</evidence>
<organism evidence="17 18">
    <name type="scientific">Folsomia candida</name>
    <name type="common">Springtail</name>
    <dbReference type="NCBI Taxonomy" id="158441"/>
    <lineage>
        <taxon>Eukaryota</taxon>
        <taxon>Metazoa</taxon>
        <taxon>Ecdysozoa</taxon>
        <taxon>Arthropoda</taxon>
        <taxon>Hexapoda</taxon>
        <taxon>Collembola</taxon>
        <taxon>Entomobryomorpha</taxon>
        <taxon>Isotomoidea</taxon>
        <taxon>Isotomidae</taxon>
        <taxon>Proisotominae</taxon>
        <taxon>Folsomia</taxon>
    </lineage>
</organism>
<keyword evidence="9 13" id="KW-0411">Iron-sulfur</keyword>
<evidence type="ECO:0000256" key="12">
    <source>
        <dbReference type="ARBA" id="ARBA00023501"/>
    </source>
</evidence>
<comment type="function">
    <text evidence="1">Catalyzes the isomerization of citrate to isocitrate via cis-aconitate.</text>
</comment>
<evidence type="ECO:0000256" key="6">
    <source>
        <dbReference type="ARBA" id="ARBA00022723"/>
    </source>
</evidence>
<evidence type="ECO:0000256" key="3">
    <source>
        <dbReference type="ARBA" id="ARBA00004717"/>
    </source>
</evidence>
<dbReference type="GO" id="GO:0005739">
    <property type="term" value="C:mitochondrion"/>
    <property type="evidence" value="ECO:0007669"/>
    <property type="project" value="UniProtKB-SubCell"/>
</dbReference>